<evidence type="ECO:0000313" key="3">
    <source>
        <dbReference type="Proteomes" id="UP000266861"/>
    </source>
</evidence>
<reference evidence="2 3" key="1">
    <citation type="submission" date="2018-08" db="EMBL/GenBank/DDBJ databases">
        <title>Genome and evolution of the arbuscular mycorrhizal fungus Diversispora epigaea (formerly Glomus versiforme) and its bacterial endosymbionts.</title>
        <authorList>
            <person name="Sun X."/>
            <person name="Fei Z."/>
            <person name="Harrison M."/>
        </authorList>
    </citation>
    <scope>NUCLEOTIDE SEQUENCE [LARGE SCALE GENOMIC DNA]</scope>
    <source>
        <strain evidence="2 3">IT104</strain>
    </source>
</reference>
<name>A0A397JSK3_9GLOM</name>
<dbReference type="STRING" id="1348612.A0A397JSK3"/>
<dbReference type="Proteomes" id="UP000266861">
    <property type="component" value="Unassembled WGS sequence"/>
</dbReference>
<gene>
    <name evidence="2" type="ORF">Glove_19g332</name>
</gene>
<feature type="region of interest" description="Disordered" evidence="1">
    <location>
        <begin position="75"/>
        <end position="104"/>
    </location>
</feature>
<keyword evidence="3" id="KW-1185">Reference proteome</keyword>
<feature type="compositionally biased region" description="Low complexity" evidence="1">
    <location>
        <begin position="75"/>
        <end position="86"/>
    </location>
</feature>
<protein>
    <submittedName>
        <fullName evidence="2">Uncharacterized protein</fullName>
    </submittedName>
</protein>
<dbReference type="EMBL" id="PQFF01000017">
    <property type="protein sequence ID" value="RHZ89016.1"/>
    <property type="molecule type" value="Genomic_DNA"/>
</dbReference>
<evidence type="ECO:0000256" key="1">
    <source>
        <dbReference type="SAM" id="MobiDB-lite"/>
    </source>
</evidence>
<dbReference type="AlphaFoldDB" id="A0A397JSK3"/>
<organism evidence="2 3">
    <name type="scientific">Diversispora epigaea</name>
    <dbReference type="NCBI Taxonomy" id="1348612"/>
    <lineage>
        <taxon>Eukaryota</taxon>
        <taxon>Fungi</taxon>
        <taxon>Fungi incertae sedis</taxon>
        <taxon>Mucoromycota</taxon>
        <taxon>Glomeromycotina</taxon>
        <taxon>Glomeromycetes</taxon>
        <taxon>Diversisporales</taxon>
        <taxon>Diversisporaceae</taxon>
        <taxon>Diversispora</taxon>
    </lineage>
</organism>
<dbReference type="OrthoDB" id="432234at2759"/>
<accession>A0A397JSK3</accession>
<proteinExistence type="predicted"/>
<evidence type="ECO:0000313" key="2">
    <source>
        <dbReference type="EMBL" id="RHZ89016.1"/>
    </source>
</evidence>
<comment type="caution">
    <text evidence="2">The sequence shown here is derived from an EMBL/GenBank/DDBJ whole genome shotgun (WGS) entry which is preliminary data.</text>
</comment>
<sequence length="266" mass="31089">MNLLKKILQVRKSKITAALKWLFEHNVLFKNNFNFDKNSLDLLLEGKIPESLIWTTTTLNLDSQNIEHFTRYTQNSTDNFESNNNSSDKDNKFSESTDNNTIGSSCELKPSGIVHTNDTPISKKELTLLFFRKLMNNVTHKNYNYEPLYPQIILVPHDNTPLNEYSDEFLFLASFPIFYPYGIGGHKGHLSHVSLRQYTNHLMCHRDPKFRQHRSFPFVAFNILQRQVSFETYNLMRNYNFKRSANLIATLKSKDISIAINQEQNK</sequence>